<comment type="caution">
    <text evidence="2">The sequence shown here is derived from an EMBL/GenBank/DDBJ whole genome shotgun (WGS) entry which is preliminary data.</text>
</comment>
<organism evidence="2 3">
    <name type="scientific">Trichonephila clavipes</name>
    <name type="common">Golden silk orbweaver</name>
    <name type="synonym">Nephila clavipes</name>
    <dbReference type="NCBI Taxonomy" id="2585209"/>
    <lineage>
        <taxon>Eukaryota</taxon>
        <taxon>Metazoa</taxon>
        <taxon>Ecdysozoa</taxon>
        <taxon>Arthropoda</taxon>
        <taxon>Chelicerata</taxon>
        <taxon>Arachnida</taxon>
        <taxon>Araneae</taxon>
        <taxon>Araneomorphae</taxon>
        <taxon>Entelegynae</taxon>
        <taxon>Araneoidea</taxon>
        <taxon>Nephilidae</taxon>
        <taxon>Trichonephila</taxon>
    </lineage>
</organism>
<dbReference type="Proteomes" id="UP000887159">
    <property type="component" value="Unassembled WGS sequence"/>
</dbReference>
<name>A0A8X6STD7_TRICX</name>
<dbReference type="InterPro" id="IPR049012">
    <property type="entry name" value="Mutator_transp_dom"/>
</dbReference>
<dbReference type="EMBL" id="BMAU01021315">
    <property type="protein sequence ID" value="GFY12618.1"/>
    <property type="molecule type" value="Genomic_DNA"/>
</dbReference>
<dbReference type="Pfam" id="PF20700">
    <property type="entry name" value="Mutator"/>
    <property type="match status" value="1"/>
</dbReference>
<evidence type="ECO:0000313" key="3">
    <source>
        <dbReference type="Proteomes" id="UP000887159"/>
    </source>
</evidence>
<feature type="domain" description="Mutator-like transposase" evidence="1">
    <location>
        <begin position="89"/>
        <end position="189"/>
    </location>
</feature>
<dbReference type="AlphaFoldDB" id="A0A8X6STD7"/>
<evidence type="ECO:0000313" key="2">
    <source>
        <dbReference type="EMBL" id="GFY12618.1"/>
    </source>
</evidence>
<evidence type="ECO:0000259" key="1">
    <source>
        <dbReference type="Pfam" id="PF20700"/>
    </source>
</evidence>
<reference evidence="2" key="1">
    <citation type="submission" date="2020-08" db="EMBL/GenBank/DDBJ databases">
        <title>Multicomponent nature underlies the extraordinary mechanical properties of spider dragline silk.</title>
        <authorList>
            <person name="Kono N."/>
            <person name="Nakamura H."/>
            <person name="Mori M."/>
            <person name="Yoshida Y."/>
            <person name="Ohtoshi R."/>
            <person name="Malay A.D."/>
            <person name="Moran D.A.P."/>
            <person name="Tomita M."/>
            <person name="Numata K."/>
            <person name="Arakawa K."/>
        </authorList>
    </citation>
    <scope>NUCLEOTIDE SEQUENCE</scope>
</reference>
<gene>
    <name evidence="2" type="primary">AVEN_71131_1</name>
    <name evidence="2" type="ORF">TNCV_2448091</name>
</gene>
<sequence length="355" mass="40652">MPRVKRRNHSAQMISKRWCSDSVNTCVTEENIFDPNIRIKQLLSTEKTGHSEVGNFIIVNFKQISKMFMKLKCPDCDKETLKLALGNKDKFEIKKEEFINHVSKRLGTGLRNAVKESRAHGISLGGKGHGTLKEATIKKLTLYYQKAIVQNKGNVPAMKKAIYATLHHSISTDQKPQHSKCPIGADSWCFYQSAKAKGQNPGLHKEHVGTPINESFLPHILSIYQRLVSNELLERCINRGTQNANESLHNMIWSKCPKEIFVCKTRVKNAVLEAICEFNKGTLRTVRETQKALNIPLGKCSHDLGVMLESRKRLFRIRRKNTKYQHARKLIKKAILKRERLIKKREGVTYESGYF</sequence>
<accession>A0A8X6STD7</accession>
<protein>
    <recommendedName>
        <fullName evidence="1">Mutator-like transposase domain-containing protein</fullName>
    </recommendedName>
</protein>
<proteinExistence type="predicted"/>
<keyword evidence="3" id="KW-1185">Reference proteome</keyword>